<evidence type="ECO:0000256" key="1">
    <source>
        <dbReference type="ARBA" id="ARBA00000382"/>
    </source>
</evidence>
<evidence type="ECO:0000313" key="18">
    <source>
        <dbReference type="EMBL" id="VFT97450.1"/>
    </source>
</evidence>
<keyword evidence="7" id="KW-0325">Glycoprotein</keyword>
<dbReference type="PANTHER" id="PTHR16631:SF17">
    <property type="entry name" value="GLUCAN ENDO-1,3-BETA-GLUCOSIDASE BTGC"/>
    <property type="match status" value="1"/>
</dbReference>
<evidence type="ECO:0000313" key="19">
    <source>
        <dbReference type="Proteomes" id="UP000332933"/>
    </source>
</evidence>
<dbReference type="InterPro" id="IPR050732">
    <property type="entry name" value="Beta-glucan_modifiers"/>
</dbReference>
<evidence type="ECO:0000256" key="8">
    <source>
        <dbReference type="ARBA" id="ARBA00023277"/>
    </source>
</evidence>
<dbReference type="InterPro" id="IPR000772">
    <property type="entry name" value="Ricin_B_lectin"/>
</dbReference>
<comment type="function">
    <text evidence="11">Glucanases play a role in cell expansion during growth, in cell-cell fusion during mating, and in spore release during sporulation. This enzyme may be involved in beta-glucan degradation. Active on laminarin and lichenan.</text>
</comment>
<comment type="catalytic activity">
    <reaction evidence="1">
        <text>Hydrolysis of (1-&gt;3)-beta-D-glucosidic linkages in (1-&gt;3)-beta-D-glucans.</text>
        <dbReference type="EC" id="3.2.1.39"/>
    </reaction>
</comment>
<keyword evidence="15" id="KW-1133">Transmembrane helix</keyword>
<evidence type="ECO:0000256" key="2">
    <source>
        <dbReference type="ARBA" id="ARBA00004236"/>
    </source>
</evidence>
<evidence type="ECO:0000256" key="10">
    <source>
        <dbReference type="ARBA" id="ARBA00023326"/>
    </source>
</evidence>
<feature type="compositionally biased region" description="Gly residues" evidence="14">
    <location>
        <begin position="344"/>
        <end position="358"/>
    </location>
</feature>
<dbReference type="Pfam" id="PF00652">
    <property type="entry name" value="Ricin_B_lectin"/>
    <property type="match status" value="1"/>
</dbReference>
<keyword evidence="19" id="KW-1185">Reference proteome</keyword>
<evidence type="ECO:0000256" key="9">
    <source>
        <dbReference type="ARBA" id="ARBA00023316"/>
    </source>
</evidence>
<evidence type="ECO:0000256" key="13">
    <source>
        <dbReference type="ARBA" id="ARBA00043078"/>
    </source>
</evidence>
<evidence type="ECO:0000256" key="3">
    <source>
        <dbReference type="ARBA" id="ARBA00012780"/>
    </source>
</evidence>
<dbReference type="Gene3D" id="3.20.20.80">
    <property type="entry name" value="Glycosidases"/>
    <property type="match status" value="1"/>
</dbReference>
<keyword evidence="10" id="KW-0624">Polysaccharide degradation</keyword>
<evidence type="ECO:0000256" key="7">
    <source>
        <dbReference type="ARBA" id="ARBA00023180"/>
    </source>
</evidence>
<accession>A0A485LFR5</accession>
<dbReference type="OrthoDB" id="77201at2759"/>
<organism evidence="18 19">
    <name type="scientific">Aphanomyces stellatus</name>
    <dbReference type="NCBI Taxonomy" id="120398"/>
    <lineage>
        <taxon>Eukaryota</taxon>
        <taxon>Sar</taxon>
        <taxon>Stramenopiles</taxon>
        <taxon>Oomycota</taxon>
        <taxon>Saprolegniomycetes</taxon>
        <taxon>Saprolegniales</taxon>
        <taxon>Verrucalvaceae</taxon>
        <taxon>Aphanomyces</taxon>
    </lineage>
</organism>
<reference evidence="18 19" key="1">
    <citation type="submission" date="2019-03" db="EMBL/GenBank/DDBJ databases">
        <authorList>
            <person name="Gaulin E."/>
            <person name="Dumas B."/>
        </authorList>
    </citation>
    <scope>NUCLEOTIDE SEQUENCE [LARGE SCALE GENOMIC DNA]</scope>
    <source>
        <strain evidence="18">CBS 568.67</strain>
    </source>
</reference>
<dbReference type="SUPFAM" id="SSF50370">
    <property type="entry name" value="Ricin B-like lectins"/>
    <property type="match status" value="1"/>
</dbReference>
<proteinExistence type="predicted"/>
<dbReference type="EMBL" id="CAADRA010006932">
    <property type="protein sequence ID" value="VFT97450.1"/>
    <property type="molecule type" value="Genomic_DNA"/>
</dbReference>
<evidence type="ECO:0000256" key="15">
    <source>
        <dbReference type="SAM" id="Phobius"/>
    </source>
</evidence>
<feature type="domain" description="Ricin B lectin" evidence="16">
    <location>
        <begin position="421"/>
        <end position="490"/>
    </location>
</feature>
<feature type="transmembrane region" description="Helical" evidence="15">
    <location>
        <begin position="44"/>
        <end position="63"/>
    </location>
</feature>
<dbReference type="Proteomes" id="UP000332933">
    <property type="component" value="Unassembled WGS sequence"/>
</dbReference>
<name>A0A485LFR5_9STRA</name>
<evidence type="ECO:0000256" key="12">
    <source>
        <dbReference type="ARBA" id="ARBA00042373"/>
    </source>
</evidence>
<dbReference type="InterPro" id="IPR035992">
    <property type="entry name" value="Ricin_B-like_lectins"/>
</dbReference>
<dbReference type="GO" id="GO:0042973">
    <property type="term" value="F:glucan endo-1,3-beta-D-glucosidase activity"/>
    <property type="evidence" value="ECO:0007669"/>
    <property type="project" value="UniProtKB-EC"/>
</dbReference>
<evidence type="ECO:0000259" key="16">
    <source>
        <dbReference type="Pfam" id="PF00652"/>
    </source>
</evidence>
<evidence type="ECO:0000256" key="5">
    <source>
        <dbReference type="ARBA" id="ARBA00022801"/>
    </source>
</evidence>
<dbReference type="EC" id="3.2.1.39" evidence="3"/>
<evidence type="ECO:0000256" key="14">
    <source>
        <dbReference type="SAM" id="MobiDB-lite"/>
    </source>
</evidence>
<dbReference type="PROSITE" id="PS50231">
    <property type="entry name" value="RICIN_B_LECTIN"/>
    <property type="match status" value="1"/>
</dbReference>
<dbReference type="GO" id="GO:0071555">
    <property type="term" value="P:cell wall organization"/>
    <property type="evidence" value="ECO:0007669"/>
    <property type="project" value="UniProtKB-KW"/>
</dbReference>
<dbReference type="InterPro" id="IPR017853">
    <property type="entry name" value="GH"/>
</dbReference>
<evidence type="ECO:0000313" key="17">
    <source>
        <dbReference type="EMBL" id="KAF0687499.1"/>
    </source>
</evidence>
<keyword evidence="8" id="KW-0119">Carbohydrate metabolism</keyword>
<evidence type="ECO:0000256" key="6">
    <source>
        <dbReference type="ARBA" id="ARBA00023136"/>
    </source>
</evidence>
<dbReference type="GO" id="GO:0000272">
    <property type="term" value="P:polysaccharide catabolic process"/>
    <property type="evidence" value="ECO:0007669"/>
    <property type="project" value="UniProtKB-KW"/>
</dbReference>
<keyword evidence="9" id="KW-0961">Cell wall biogenesis/degradation</keyword>
<dbReference type="GO" id="GO:0005886">
    <property type="term" value="C:plasma membrane"/>
    <property type="evidence" value="ECO:0007669"/>
    <property type="project" value="UniProtKB-SubCell"/>
</dbReference>
<gene>
    <name evidence="18" type="primary">Aste57867_20771</name>
    <name evidence="17" type="ORF">As57867_020703</name>
    <name evidence="18" type="ORF">ASTE57867_20771</name>
</gene>
<reference evidence="17" key="2">
    <citation type="submission" date="2019-06" db="EMBL/GenBank/DDBJ databases">
        <title>Genomics analysis of Aphanomyces spp. identifies a new class of oomycete effector associated with host adaptation.</title>
        <authorList>
            <person name="Gaulin E."/>
        </authorList>
    </citation>
    <scope>NUCLEOTIDE SEQUENCE</scope>
    <source>
        <strain evidence="17">CBS 578.67</strain>
    </source>
</reference>
<dbReference type="AlphaFoldDB" id="A0A485LFR5"/>
<comment type="subcellular location">
    <subcellularLocation>
        <location evidence="2">Cell membrane</location>
    </subcellularLocation>
</comment>
<keyword evidence="5" id="KW-0378">Hydrolase</keyword>
<keyword evidence="15" id="KW-0812">Transmembrane</keyword>
<evidence type="ECO:0000256" key="11">
    <source>
        <dbReference type="ARBA" id="ARBA00037649"/>
    </source>
</evidence>
<sequence>MRLNHQRGRTADNVVTTSTAIVVIAPDVEYIEPTLPPTPSRKRALMAVAAALLVVGAVVGALVSTGHTTANATNLAVGSGSGGASVCYDSWDSWGPGNMEAHFRRIKERFSGVRTYQTQGARNHIEVAADVGLSIYAGVWIKSGDVDGDMRAAVDGAKRFPDTVKAIFVGNEEIHDGKDQWFVIGRVNQMKQMLHDAGVWNVKVGSVQTDGDWLNKADELAKVCDVIGVNIHPFFGASDNSKWNPILDLQDRWNAMTNRFGDNVILTETGWPTNGAEQNGHQPSWDTAKRYVGEVGDWISNGHGGDAPAYFMFSDNPHKWSDVERSFGVADSGANWKFEFSMPGGNGNGGGDDGGSGGDAPPTDDETRGVVFVNTPNDQVLALAGDRAIEFHARWGNDWPSDASSKWTVRGHLIATWEAATQSDVCLDAYEPWNGGRVHVWACDAGNANQQWRYEARQIKHNSHAGFCLDMGDGAPQLWECVDDAPLQQFEWWK</sequence>
<dbReference type="EMBL" id="VJMH01006906">
    <property type="protein sequence ID" value="KAF0687499.1"/>
    <property type="molecule type" value="Genomic_DNA"/>
</dbReference>
<evidence type="ECO:0000256" key="4">
    <source>
        <dbReference type="ARBA" id="ARBA00022475"/>
    </source>
</evidence>
<dbReference type="SUPFAM" id="SSF51445">
    <property type="entry name" value="(Trans)glycosidases"/>
    <property type="match status" value="1"/>
</dbReference>
<feature type="region of interest" description="Disordered" evidence="14">
    <location>
        <begin position="341"/>
        <end position="366"/>
    </location>
</feature>
<dbReference type="PANTHER" id="PTHR16631">
    <property type="entry name" value="GLUCAN 1,3-BETA-GLUCOSIDASE"/>
    <property type="match status" value="1"/>
</dbReference>
<keyword evidence="4" id="KW-1003">Cell membrane</keyword>
<protein>
    <recommendedName>
        <fullName evidence="3">glucan endo-1,3-beta-D-glucosidase</fullName>
        <ecNumber evidence="3">3.2.1.39</ecNumber>
    </recommendedName>
    <alternativeName>
        <fullName evidence="13">Endo-1,3-beta-glucanase btgC</fullName>
    </alternativeName>
    <alternativeName>
        <fullName evidence="12">Laminarinase btgC</fullName>
    </alternativeName>
</protein>
<dbReference type="Gene3D" id="2.80.10.50">
    <property type="match status" value="1"/>
</dbReference>
<keyword evidence="6 15" id="KW-0472">Membrane</keyword>